<feature type="compositionally biased region" description="Polar residues" evidence="1">
    <location>
        <begin position="587"/>
        <end position="603"/>
    </location>
</feature>
<dbReference type="STRING" id="1531966.A0A0A1TE89"/>
<dbReference type="OrthoDB" id="10251809at2759"/>
<keyword evidence="2" id="KW-0812">Transmembrane</keyword>
<reference evidence="4 5" key="1">
    <citation type="journal article" date="2015" name="Genome Announc.">
        <title>Draft Genome Sequence and Gene Annotation of the Entomopathogenic Fungus Verticillium hemipterigenum.</title>
        <authorList>
            <person name="Horn F."/>
            <person name="Habel A."/>
            <person name="Scharf D.H."/>
            <person name="Dworschak J."/>
            <person name="Brakhage A.A."/>
            <person name="Guthke R."/>
            <person name="Hertweck C."/>
            <person name="Linde J."/>
        </authorList>
    </citation>
    <scope>NUCLEOTIDE SEQUENCE [LARGE SCALE GENOMIC DNA]</scope>
</reference>
<dbReference type="Gene3D" id="2.120.10.80">
    <property type="entry name" value="Kelch-type beta propeller"/>
    <property type="match status" value="1"/>
</dbReference>
<proteinExistence type="predicted"/>
<dbReference type="PANTHER" id="PTHR23244">
    <property type="entry name" value="KELCH REPEAT DOMAIN"/>
    <property type="match status" value="1"/>
</dbReference>
<accession>A0A0A1TE89</accession>
<dbReference type="HOGENOM" id="CLU_012508_1_0_1"/>
<name>A0A0A1TE89_9HYPO</name>
<feature type="transmembrane region" description="Helical" evidence="2">
    <location>
        <begin position="528"/>
        <end position="552"/>
    </location>
</feature>
<keyword evidence="3" id="KW-0732">Signal</keyword>
<keyword evidence="2" id="KW-0472">Membrane</keyword>
<dbReference type="PANTHER" id="PTHR23244:SF471">
    <property type="entry name" value="GUANINE NUCLEOTIDE-BINDING PROTEIN SUBUNIT BETA 1-RELATED"/>
    <property type="match status" value="1"/>
</dbReference>
<sequence>MAMVNALITSLLVQGLSATTANIGQWEPDQVSTSICQWRESRAAILRDFIYIDGGDLVLSAAKAGGKTDIEQAGGLNPDGAVLAYDLSTPFNKTTNVTDILIRNAILKSSSQDASDLSFTAPFESGGMLANDGEFILYGGAVTVVDGVYNAPSINTGVRYSKFKYGDGVGAFRNGFGAAKLNNNVTRLVRNGAAASAPSENKAWYFSGLTTPYGDAFTATASLDANSTANITSKFLIEVDMKAQYGEQWLKSDLPTATKGRSEAALVWVPVGEQGILVALGGAVDPEWANPEGSGNATNSKLVSPDFMKNIDVYNVAERTWHQQKTVNGPTGTRARGCAVVAPAADASSFNIFYYGGYDALNSTNPFYDDTWVLSLPTFTWTQVSPGSPDHGRAGHQCFMPYPDQMMVIGGYTANTDNHGRSSPCLKDGPVVMYNLSSGMWMDGYDPAKYAPYKVHASIRANIGGNLDGSGGSKETKPPKGWDDSSLGDAFSKPYNMKKIKQYWPYHAATNGTANNPVDNGSGGLPSWVAPVVGVIAGLVVITLAAVAWYLWRRRAVLKGRSETASASIPTETGVRVMSWIRAQPNAEPTAQKQFETTESSVCDPTPDMSSVPEMTMTGSPDRHMSASTVSSSNFHEMPDTQVVELGDTSTPVELHDTGMAPLESYHRRAARNAALRSSLQSSPSFKSDSIRRQDSQHSTGGETHISEATSKTDSPNLASASLAGPSNPFTNARHIAYQQHPDVPVPPDAILTSDGEPVDSPTLPVVLPVSPIQPVSPPSANEAVGEDYMTAGVRRKAVPKRDTEYKE</sequence>
<evidence type="ECO:0000313" key="5">
    <source>
        <dbReference type="Proteomes" id="UP000039046"/>
    </source>
</evidence>
<organism evidence="4 5">
    <name type="scientific">[Torrubiella] hemipterigena</name>
    <dbReference type="NCBI Taxonomy" id="1531966"/>
    <lineage>
        <taxon>Eukaryota</taxon>
        <taxon>Fungi</taxon>
        <taxon>Dikarya</taxon>
        <taxon>Ascomycota</taxon>
        <taxon>Pezizomycotina</taxon>
        <taxon>Sordariomycetes</taxon>
        <taxon>Hypocreomycetidae</taxon>
        <taxon>Hypocreales</taxon>
        <taxon>Clavicipitaceae</taxon>
        <taxon>Clavicipitaceae incertae sedis</taxon>
        <taxon>'Torrubiella' clade</taxon>
    </lineage>
</organism>
<feature type="compositionally biased region" description="Low complexity" evidence="1">
    <location>
        <begin position="759"/>
        <end position="774"/>
    </location>
</feature>
<feature type="compositionally biased region" description="Low complexity" evidence="1">
    <location>
        <begin position="672"/>
        <end position="683"/>
    </location>
</feature>
<feature type="region of interest" description="Disordered" evidence="1">
    <location>
        <begin position="466"/>
        <end position="485"/>
    </location>
</feature>
<evidence type="ECO:0000256" key="2">
    <source>
        <dbReference type="SAM" id="Phobius"/>
    </source>
</evidence>
<dbReference type="Proteomes" id="UP000039046">
    <property type="component" value="Unassembled WGS sequence"/>
</dbReference>
<evidence type="ECO:0000256" key="1">
    <source>
        <dbReference type="SAM" id="MobiDB-lite"/>
    </source>
</evidence>
<dbReference type="SUPFAM" id="SSF50965">
    <property type="entry name" value="Galactose oxidase, central domain"/>
    <property type="match status" value="1"/>
</dbReference>
<protein>
    <recommendedName>
        <fullName evidence="6">Galactose oxidase/kelch, beta-propeller</fullName>
    </recommendedName>
</protein>
<dbReference type="AlphaFoldDB" id="A0A0A1TE89"/>
<dbReference type="InterPro" id="IPR015915">
    <property type="entry name" value="Kelch-typ_b-propeller"/>
</dbReference>
<feature type="region of interest" description="Disordered" evidence="1">
    <location>
        <begin position="587"/>
        <end position="608"/>
    </location>
</feature>
<keyword evidence="5" id="KW-1185">Reference proteome</keyword>
<feature type="region of interest" description="Disordered" evidence="1">
    <location>
        <begin position="754"/>
        <end position="789"/>
    </location>
</feature>
<feature type="compositionally biased region" description="Polar residues" evidence="1">
    <location>
        <begin position="697"/>
        <end position="720"/>
    </location>
</feature>
<feature type="signal peptide" evidence="3">
    <location>
        <begin position="1"/>
        <end position="18"/>
    </location>
</feature>
<evidence type="ECO:0008006" key="6">
    <source>
        <dbReference type="Google" id="ProtNLM"/>
    </source>
</evidence>
<keyword evidence="2" id="KW-1133">Transmembrane helix</keyword>
<gene>
    <name evidence="4" type="ORF">VHEMI04543</name>
</gene>
<dbReference type="EMBL" id="CDHN01000002">
    <property type="protein sequence ID" value="CEJ87892.1"/>
    <property type="molecule type" value="Genomic_DNA"/>
</dbReference>
<feature type="compositionally biased region" description="Basic and acidic residues" evidence="1">
    <location>
        <begin position="474"/>
        <end position="483"/>
    </location>
</feature>
<dbReference type="InterPro" id="IPR011043">
    <property type="entry name" value="Gal_Oxase/kelch_b-propeller"/>
</dbReference>
<evidence type="ECO:0000313" key="4">
    <source>
        <dbReference type="EMBL" id="CEJ87892.1"/>
    </source>
</evidence>
<feature type="chain" id="PRO_5001979571" description="Galactose oxidase/kelch, beta-propeller" evidence="3">
    <location>
        <begin position="19"/>
        <end position="808"/>
    </location>
</feature>
<evidence type="ECO:0000256" key="3">
    <source>
        <dbReference type="SAM" id="SignalP"/>
    </source>
</evidence>
<feature type="region of interest" description="Disordered" evidence="1">
    <location>
        <begin position="672"/>
        <end position="731"/>
    </location>
</feature>